<evidence type="ECO:0000313" key="2">
    <source>
        <dbReference type="Proteomes" id="UP001281761"/>
    </source>
</evidence>
<dbReference type="Proteomes" id="UP001281761">
    <property type="component" value="Unassembled WGS sequence"/>
</dbReference>
<keyword evidence="2" id="KW-1185">Reference proteome</keyword>
<name>A0ABQ9YCY2_9EUKA</name>
<accession>A0ABQ9YCY2</accession>
<protein>
    <submittedName>
        <fullName evidence="1">Uncharacterized protein</fullName>
    </submittedName>
</protein>
<organism evidence="1 2">
    <name type="scientific">Blattamonas nauphoetae</name>
    <dbReference type="NCBI Taxonomy" id="2049346"/>
    <lineage>
        <taxon>Eukaryota</taxon>
        <taxon>Metamonada</taxon>
        <taxon>Preaxostyla</taxon>
        <taxon>Oxymonadida</taxon>
        <taxon>Blattamonas</taxon>
    </lineage>
</organism>
<proteinExistence type="predicted"/>
<comment type="caution">
    <text evidence="1">The sequence shown here is derived from an EMBL/GenBank/DDBJ whole genome shotgun (WGS) entry which is preliminary data.</text>
</comment>
<evidence type="ECO:0000313" key="1">
    <source>
        <dbReference type="EMBL" id="KAK2961623.1"/>
    </source>
</evidence>
<gene>
    <name evidence="1" type="ORF">BLNAU_3421</name>
</gene>
<dbReference type="EMBL" id="JARBJD010000015">
    <property type="protein sequence ID" value="KAK2961623.1"/>
    <property type="molecule type" value="Genomic_DNA"/>
</dbReference>
<reference evidence="1 2" key="1">
    <citation type="journal article" date="2022" name="bioRxiv">
        <title>Genomics of Preaxostyla Flagellates Illuminates Evolutionary Transitions and the Path Towards Mitochondrial Loss.</title>
        <authorList>
            <person name="Novak L.V.F."/>
            <person name="Treitli S.C."/>
            <person name="Pyrih J."/>
            <person name="Halakuc P."/>
            <person name="Pipaliya S.V."/>
            <person name="Vacek V."/>
            <person name="Brzon O."/>
            <person name="Soukal P."/>
            <person name="Eme L."/>
            <person name="Dacks J.B."/>
            <person name="Karnkowska A."/>
            <person name="Elias M."/>
            <person name="Hampl V."/>
        </authorList>
    </citation>
    <scope>NUCLEOTIDE SEQUENCE [LARGE SCALE GENOMIC DNA]</scope>
    <source>
        <strain evidence="1">NAU3</strain>
        <tissue evidence="1">Gut</tissue>
    </source>
</reference>
<sequence length="319" mass="35957">MNLDELPTRCAIAESCGIVSILSDIVSSHSSVGMRSIASSLLALIQNALGSCDIQKTEHRHLKSQNEVSMNKPMNDVNEQLDELRTAMFNLTTQMAEQHEMVSSWMMKYDSILNHLDEKRRSDLLRESRFQRWSKTGADAVEIFDEDFIIKTGNTFTLRERPENEKTNFIPKTLFSPIITSDVAQLSFTITHSSFGFRFGAVSAHLVDTGTQNDIWDEGHGIATWRRNYEPPAVLQANAAPPQQKTKQIVLEADCREGRRTLKSLEHVTVHSSIFSNLSLPIRFAINLRHPSVSITIHSLSFTAKPTLKGGTKEIKFRD</sequence>